<dbReference type="Pfam" id="PF02627">
    <property type="entry name" value="CMD"/>
    <property type="match status" value="1"/>
</dbReference>
<dbReference type="AlphaFoldDB" id="A0A1H6YPH5"/>
<dbReference type="InterPro" id="IPR004675">
    <property type="entry name" value="AhpD_core"/>
</dbReference>
<keyword evidence="3" id="KW-1185">Reference proteome</keyword>
<dbReference type="SUPFAM" id="SSF69118">
    <property type="entry name" value="AhpD-like"/>
    <property type="match status" value="1"/>
</dbReference>
<keyword evidence="2" id="KW-0560">Oxidoreductase</keyword>
<sequence length="178" mass="19395">MKTFEVPTKEQVSPSNQVLFDNLKKGIGMVPNLYAAMALSDQALASYLNLSTAKTSLRAKEKEIVNLVVSQVNSCDYCNSAHTAIGKMNGFTDEQILEIRKGAASFDSKYDALAKFAKNAAEDKGHVDEDVIGAFYAAGYTDENLVDVLLVIADKVFTNYLYAITQVPIDFPKAPALN</sequence>
<feature type="domain" description="Carboxymuconolactone decarboxylase-like" evidence="1">
    <location>
        <begin position="42"/>
        <end position="107"/>
    </location>
</feature>
<dbReference type="InterPro" id="IPR029032">
    <property type="entry name" value="AhpD-like"/>
</dbReference>
<dbReference type="InterPro" id="IPR003779">
    <property type="entry name" value="CMD-like"/>
</dbReference>
<dbReference type="Gene3D" id="1.20.1290.10">
    <property type="entry name" value="AhpD-like"/>
    <property type="match status" value="1"/>
</dbReference>
<dbReference type="EMBL" id="FNXY01000007">
    <property type="protein sequence ID" value="SEJ38645.1"/>
    <property type="molecule type" value="Genomic_DNA"/>
</dbReference>
<dbReference type="Proteomes" id="UP000199532">
    <property type="component" value="Unassembled WGS sequence"/>
</dbReference>
<protein>
    <submittedName>
        <fullName evidence="2">Uncharacterized peroxidase-related enzyme</fullName>
    </submittedName>
</protein>
<dbReference type="OrthoDB" id="9808310at2"/>
<dbReference type="GO" id="GO:0051920">
    <property type="term" value="F:peroxiredoxin activity"/>
    <property type="evidence" value="ECO:0007669"/>
    <property type="project" value="InterPro"/>
</dbReference>
<proteinExistence type="predicted"/>
<keyword evidence="2" id="KW-0575">Peroxidase</keyword>
<dbReference type="STRING" id="408657.SAMN04487995_4396"/>
<dbReference type="PANTHER" id="PTHR35446">
    <property type="entry name" value="SI:CH211-175M2.5"/>
    <property type="match status" value="1"/>
</dbReference>
<dbReference type="NCBIfam" id="TIGR00778">
    <property type="entry name" value="ahpD_dom"/>
    <property type="match status" value="1"/>
</dbReference>
<evidence type="ECO:0000313" key="3">
    <source>
        <dbReference type="Proteomes" id="UP000199532"/>
    </source>
</evidence>
<evidence type="ECO:0000313" key="2">
    <source>
        <dbReference type="EMBL" id="SEJ38645.1"/>
    </source>
</evidence>
<dbReference type="RefSeq" id="WP_090338804.1">
    <property type="nucleotide sequence ID" value="NZ_FNXY01000007.1"/>
</dbReference>
<name>A0A1H6YPH5_9BACT</name>
<organism evidence="2 3">
    <name type="scientific">Dyadobacter koreensis</name>
    <dbReference type="NCBI Taxonomy" id="408657"/>
    <lineage>
        <taxon>Bacteria</taxon>
        <taxon>Pseudomonadati</taxon>
        <taxon>Bacteroidota</taxon>
        <taxon>Cytophagia</taxon>
        <taxon>Cytophagales</taxon>
        <taxon>Spirosomataceae</taxon>
        <taxon>Dyadobacter</taxon>
    </lineage>
</organism>
<dbReference type="PANTHER" id="PTHR35446:SF3">
    <property type="entry name" value="CMD DOMAIN-CONTAINING PROTEIN"/>
    <property type="match status" value="1"/>
</dbReference>
<reference evidence="2 3" key="1">
    <citation type="submission" date="2016-10" db="EMBL/GenBank/DDBJ databases">
        <authorList>
            <person name="de Groot N.N."/>
        </authorList>
    </citation>
    <scope>NUCLEOTIDE SEQUENCE [LARGE SCALE GENOMIC DNA]</scope>
    <source>
        <strain evidence="2 3">DSM 19938</strain>
    </source>
</reference>
<accession>A0A1H6YPH5</accession>
<evidence type="ECO:0000259" key="1">
    <source>
        <dbReference type="Pfam" id="PF02627"/>
    </source>
</evidence>
<gene>
    <name evidence="2" type="ORF">SAMN04487995_4396</name>
</gene>